<dbReference type="PANTHER" id="PTHR43591">
    <property type="entry name" value="METHYLTRANSFERASE"/>
    <property type="match status" value="1"/>
</dbReference>
<dbReference type="STRING" id="1036612.A0A1L9TGH2"/>
<evidence type="ECO:0000313" key="2">
    <source>
        <dbReference type="EMBL" id="OJJ58512.1"/>
    </source>
</evidence>
<dbReference type="InterPro" id="IPR041698">
    <property type="entry name" value="Methyltransf_25"/>
</dbReference>
<keyword evidence="3" id="KW-1185">Reference proteome</keyword>
<dbReference type="EMBL" id="KV878586">
    <property type="protein sequence ID" value="OJJ58512.1"/>
    <property type="molecule type" value="Genomic_DNA"/>
</dbReference>
<dbReference type="OrthoDB" id="2013972at2759"/>
<sequence length="285" mass="31919">MATRDFTNMFQLKDFARRYRLAEKITGLFARPLINQSGIASYEKRPVILDNACGTGVISSVLNSTVSDKIKKDWELTCGDLSQPMVEHTQQRAIEEGWHNTEVKIVNTQEMDLPSAYYTHIYTAFAIPMIPDADAALKECLRTLQPGGTYASTNWKTTPQIAMMFSALESLSSELPLPDVAEFQKGLYKGWDSESHVKSALEDAGFTDVNVSAVTEHASVPIAEFVDLNRTFLPAILGQFWTEEQREKHLGRVPDVMKQWLEEKFGVDGMVRLSPTAIVVTARKP</sequence>
<dbReference type="Pfam" id="PF13649">
    <property type="entry name" value="Methyltransf_25"/>
    <property type="match status" value="1"/>
</dbReference>
<protein>
    <recommendedName>
        <fullName evidence="1">Methyltransferase domain-containing protein</fullName>
    </recommendedName>
</protein>
<dbReference type="InterPro" id="IPR029063">
    <property type="entry name" value="SAM-dependent_MTases_sf"/>
</dbReference>
<evidence type="ECO:0000313" key="3">
    <source>
        <dbReference type="Proteomes" id="UP000184356"/>
    </source>
</evidence>
<name>A0A1L9TGH2_9EURO</name>
<dbReference type="CDD" id="cd02440">
    <property type="entry name" value="AdoMet_MTases"/>
    <property type="match status" value="1"/>
</dbReference>
<dbReference type="RefSeq" id="XP_040702318.1">
    <property type="nucleotide sequence ID" value="XM_040844847.1"/>
</dbReference>
<evidence type="ECO:0000259" key="1">
    <source>
        <dbReference type="Pfam" id="PF13649"/>
    </source>
</evidence>
<proteinExistence type="predicted"/>
<feature type="domain" description="Methyltransferase" evidence="1">
    <location>
        <begin position="48"/>
        <end position="148"/>
    </location>
</feature>
<dbReference type="AlphaFoldDB" id="A0A1L9TGH2"/>
<organism evidence="2 3">
    <name type="scientific">Aspergillus sydowii CBS 593.65</name>
    <dbReference type="NCBI Taxonomy" id="1036612"/>
    <lineage>
        <taxon>Eukaryota</taxon>
        <taxon>Fungi</taxon>
        <taxon>Dikarya</taxon>
        <taxon>Ascomycota</taxon>
        <taxon>Pezizomycotina</taxon>
        <taxon>Eurotiomycetes</taxon>
        <taxon>Eurotiomycetidae</taxon>
        <taxon>Eurotiales</taxon>
        <taxon>Aspergillaceae</taxon>
        <taxon>Aspergillus</taxon>
        <taxon>Aspergillus subgen. Nidulantes</taxon>
    </lineage>
</organism>
<dbReference type="GeneID" id="63760920"/>
<dbReference type="SUPFAM" id="SSF53335">
    <property type="entry name" value="S-adenosyl-L-methionine-dependent methyltransferases"/>
    <property type="match status" value="1"/>
</dbReference>
<gene>
    <name evidence="2" type="ORF">ASPSYDRAFT_31178</name>
</gene>
<accession>A0A1L9TGH2</accession>
<reference evidence="3" key="1">
    <citation type="journal article" date="2017" name="Genome Biol.">
        <title>Comparative genomics reveals high biological diversity and specific adaptations in the industrially and medically important fungal genus Aspergillus.</title>
        <authorList>
            <person name="de Vries R.P."/>
            <person name="Riley R."/>
            <person name="Wiebenga A."/>
            <person name="Aguilar-Osorio G."/>
            <person name="Amillis S."/>
            <person name="Uchima C.A."/>
            <person name="Anderluh G."/>
            <person name="Asadollahi M."/>
            <person name="Askin M."/>
            <person name="Barry K."/>
            <person name="Battaglia E."/>
            <person name="Bayram O."/>
            <person name="Benocci T."/>
            <person name="Braus-Stromeyer S.A."/>
            <person name="Caldana C."/>
            <person name="Canovas D."/>
            <person name="Cerqueira G.C."/>
            <person name="Chen F."/>
            <person name="Chen W."/>
            <person name="Choi C."/>
            <person name="Clum A."/>
            <person name="Dos Santos R.A."/>
            <person name="Damasio A.R."/>
            <person name="Diallinas G."/>
            <person name="Emri T."/>
            <person name="Fekete E."/>
            <person name="Flipphi M."/>
            <person name="Freyberg S."/>
            <person name="Gallo A."/>
            <person name="Gournas C."/>
            <person name="Habgood R."/>
            <person name="Hainaut M."/>
            <person name="Harispe M.L."/>
            <person name="Henrissat B."/>
            <person name="Hilden K.S."/>
            <person name="Hope R."/>
            <person name="Hossain A."/>
            <person name="Karabika E."/>
            <person name="Karaffa L."/>
            <person name="Karanyi Z."/>
            <person name="Krasevec N."/>
            <person name="Kuo A."/>
            <person name="Kusch H."/>
            <person name="LaButti K."/>
            <person name="Lagendijk E.L."/>
            <person name="Lapidus A."/>
            <person name="Levasseur A."/>
            <person name="Lindquist E."/>
            <person name="Lipzen A."/>
            <person name="Logrieco A.F."/>
            <person name="MacCabe A."/>
            <person name="Maekelae M.R."/>
            <person name="Malavazi I."/>
            <person name="Melin P."/>
            <person name="Meyer V."/>
            <person name="Mielnichuk N."/>
            <person name="Miskei M."/>
            <person name="Molnar A.P."/>
            <person name="Mule G."/>
            <person name="Ngan C.Y."/>
            <person name="Orejas M."/>
            <person name="Orosz E."/>
            <person name="Ouedraogo J.P."/>
            <person name="Overkamp K.M."/>
            <person name="Park H.-S."/>
            <person name="Perrone G."/>
            <person name="Piumi F."/>
            <person name="Punt P.J."/>
            <person name="Ram A.F."/>
            <person name="Ramon A."/>
            <person name="Rauscher S."/>
            <person name="Record E."/>
            <person name="Riano-Pachon D.M."/>
            <person name="Robert V."/>
            <person name="Roehrig J."/>
            <person name="Ruller R."/>
            <person name="Salamov A."/>
            <person name="Salih N.S."/>
            <person name="Samson R.A."/>
            <person name="Sandor E."/>
            <person name="Sanguinetti M."/>
            <person name="Schuetze T."/>
            <person name="Sepcic K."/>
            <person name="Shelest E."/>
            <person name="Sherlock G."/>
            <person name="Sophianopoulou V."/>
            <person name="Squina F.M."/>
            <person name="Sun H."/>
            <person name="Susca A."/>
            <person name="Todd R.B."/>
            <person name="Tsang A."/>
            <person name="Unkles S.E."/>
            <person name="van de Wiele N."/>
            <person name="van Rossen-Uffink D."/>
            <person name="Oliveira J.V."/>
            <person name="Vesth T.C."/>
            <person name="Visser J."/>
            <person name="Yu J.-H."/>
            <person name="Zhou M."/>
            <person name="Andersen M.R."/>
            <person name="Archer D.B."/>
            <person name="Baker S.E."/>
            <person name="Benoit I."/>
            <person name="Brakhage A.A."/>
            <person name="Braus G.H."/>
            <person name="Fischer R."/>
            <person name="Frisvad J.C."/>
            <person name="Goldman G.H."/>
            <person name="Houbraken J."/>
            <person name="Oakley B."/>
            <person name="Pocsi I."/>
            <person name="Scazzocchio C."/>
            <person name="Seiboth B."/>
            <person name="vanKuyk P.A."/>
            <person name="Wortman J."/>
            <person name="Dyer P.S."/>
            <person name="Grigoriev I.V."/>
        </authorList>
    </citation>
    <scope>NUCLEOTIDE SEQUENCE [LARGE SCALE GENOMIC DNA]</scope>
    <source>
        <strain evidence="3">CBS 593.65</strain>
    </source>
</reference>
<dbReference type="GO" id="GO:0008168">
    <property type="term" value="F:methyltransferase activity"/>
    <property type="evidence" value="ECO:0007669"/>
    <property type="project" value="TreeGrafter"/>
</dbReference>
<dbReference type="Gene3D" id="3.40.50.150">
    <property type="entry name" value="Vaccinia Virus protein VP39"/>
    <property type="match status" value="1"/>
</dbReference>
<dbReference type="Proteomes" id="UP000184356">
    <property type="component" value="Unassembled WGS sequence"/>
</dbReference>
<dbReference type="PANTHER" id="PTHR43591:SF24">
    <property type="entry name" value="2-METHOXY-6-POLYPRENYL-1,4-BENZOQUINOL METHYLASE, MITOCHONDRIAL"/>
    <property type="match status" value="1"/>
</dbReference>
<dbReference type="VEuPathDB" id="FungiDB:ASPSYDRAFT_31178"/>